<reference evidence="1" key="1">
    <citation type="journal article" date="2014" name="Front. Microbiol.">
        <title>High frequency of phylogenetically diverse reductive dehalogenase-homologous genes in deep subseafloor sedimentary metagenomes.</title>
        <authorList>
            <person name="Kawai M."/>
            <person name="Futagami T."/>
            <person name="Toyoda A."/>
            <person name="Takaki Y."/>
            <person name="Nishi S."/>
            <person name="Hori S."/>
            <person name="Arai W."/>
            <person name="Tsubouchi T."/>
            <person name="Morono Y."/>
            <person name="Uchiyama I."/>
            <person name="Ito T."/>
            <person name="Fujiyama A."/>
            <person name="Inagaki F."/>
            <person name="Takami H."/>
        </authorList>
    </citation>
    <scope>NUCLEOTIDE SEQUENCE</scope>
    <source>
        <strain evidence="1">Expedition CK06-06</strain>
    </source>
</reference>
<proteinExistence type="predicted"/>
<comment type="caution">
    <text evidence="1">The sequence shown here is derived from an EMBL/GenBank/DDBJ whole genome shotgun (WGS) entry which is preliminary data.</text>
</comment>
<accession>X1IP98</accession>
<dbReference type="EMBL" id="BARU01044998">
    <property type="protein sequence ID" value="GAH83502.1"/>
    <property type="molecule type" value="Genomic_DNA"/>
</dbReference>
<organism evidence="1">
    <name type="scientific">marine sediment metagenome</name>
    <dbReference type="NCBI Taxonomy" id="412755"/>
    <lineage>
        <taxon>unclassified sequences</taxon>
        <taxon>metagenomes</taxon>
        <taxon>ecological metagenomes</taxon>
    </lineage>
</organism>
<evidence type="ECO:0000313" key="1">
    <source>
        <dbReference type="EMBL" id="GAH83502.1"/>
    </source>
</evidence>
<sequence>MPEESIVDNKIFFPSDYCTPYSIYVFDEEAWTRIDFEVRT</sequence>
<dbReference type="AlphaFoldDB" id="X1IP98"/>
<name>X1IP98_9ZZZZ</name>
<gene>
    <name evidence="1" type="ORF">S03H2_68439</name>
</gene>
<protein>
    <submittedName>
        <fullName evidence="1">Uncharacterized protein</fullName>
    </submittedName>
</protein>